<name>A0A014PU35_9GAMM</name>
<reference evidence="1 2" key="1">
    <citation type="submission" date="2014-02" db="EMBL/GenBank/DDBJ databases">
        <title>Draft genome of Erwinia mallotivora strain BT-MARDI, a papaya dieback pathogen.</title>
        <authorList>
            <person name="Redzuan R."/>
            <person name="Abu Bakar N."/>
            <person name="Badrun R."/>
            <person name="Mohd Raih M.F."/>
            <person name="Rozano L."/>
            <person name="Mat Amin N."/>
        </authorList>
    </citation>
    <scope>NUCLEOTIDE SEQUENCE [LARGE SCALE GENOMIC DNA]</scope>
    <source>
        <strain evidence="1 2">BT-MARDI</strain>
    </source>
</reference>
<sequence>MVVDEVAFKIVDHLHGFSEGCLVPTAAHQNTLGAKHFRHLGQYGGAAVGDHLVGKASQQRIGGDPGQAVGTPTLQAKLQFAQPARPALVMAHHFVQTFQLRHPFLNLIITLLQGDKTDAIGIVVPQRGAKNIYLVVLTAKSNHQHRAGIWVVNHILQHGAGINVILPQLRAAKRVGKEVNAINIGGILTLFQKAAEDLFRDAVHAADGRQEPQLITDAHIPVATTVNLYLTVSRLRG</sequence>
<gene>
    <name evidence="1" type="ORF">BG55_17670</name>
</gene>
<accession>A0A014PU35</accession>
<evidence type="ECO:0000313" key="1">
    <source>
        <dbReference type="EMBL" id="EXU74352.1"/>
    </source>
</evidence>
<organism evidence="1 2">
    <name type="scientific">Erwinia mallotivora</name>
    <dbReference type="NCBI Taxonomy" id="69222"/>
    <lineage>
        <taxon>Bacteria</taxon>
        <taxon>Pseudomonadati</taxon>
        <taxon>Pseudomonadota</taxon>
        <taxon>Gammaproteobacteria</taxon>
        <taxon>Enterobacterales</taxon>
        <taxon>Erwiniaceae</taxon>
        <taxon>Erwinia</taxon>
    </lineage>
</organism>
<comment type="caution">
    <text evidence="1">The sequence shown here is derived from an EMBL/GenBank/DDBJ whole genome shotgun (WGS) entry which is preliminary data.</text>
</comment>
<proteinExistence type="predicted"/>
<dbReference type="STRING" id="69222.BG55_17670"/>
<dbReference type="Proteomes" id="UP000019918">
    <property type="component" value="Unassembled WGS sequence"/>
</dbReference>
<dbReference type="AlphaFoldDB" id="A0A014PU35"/>
<protein>
    <submittedName>
        <fullName evidence="1">Uncharacterized protein</fullName>
    </submittedName>
</protein>
<dbReference type="AntiFam" id="ANF00167">
    <property type="entry name" value="Shadow ORF (opposite uxaA)"/>
</dbReference>
<dbReference type="EMBL" id="JFHN01000063">
    <property type="protein sequence ID" value="EXU74352.1"/>
    <property type="molecule type" value="Genomic_DNA"/>
</dbReference>
<evidence type="ECO:0000313" key="2">
    <source>
        <dbReference type="Proteomes" id="UP000019918"/>
    </source>
</evidence>
<keyword evidence="2" id="KW-1185">Reference proteome</keyword>